<evidence type="ECO:0000256" key="2">
    <source>
        <dbReference type="RuleBase" id="RU003476"/>
    </source>
</evidence>
<dbReference type="GO" id="GO:0016787">
    <property type="term" value="F:hydrolase activity"/>
    <property type="evidence" value="ECO:0007669"/>
    <property type="project" value="UniProtKB-KW"/>
</dbReference>
<evidence type="ECO:0000259" key="3">
    <source>
        <dbReference type="PROSITE" id="PS51462"/>
    </source>
</evidence>
<keyword evidence="1 2" id="KW-0378">Hydrolase</keyword>
<name>A0A0G1DLL7_9BACT</name>
<dbReference type="Pfam" id="PF00293">
    <property type="entry name" value="NUDIX"/>
    <property type="match status" value="1"/>
</dbReference>
<dbReference type="AlphaFoldDB" id="A0A0G1DLL7"/>
<dbReference type="Gene3D" id="3.90.79.10">
    <property type="entry name" value="Nucleoside Triphosphate Pyrophosphohydrolase"/>
    <property type="match status" value="1"/>
</dbReference>
<evidence type="ECO:0000313" key="5">
    <source>
        <dbReference type="Proteomes" id="UP000034894"/>
    </source>
</evidence>
<protein>
    <submittedName>
        <fullName evidence="4">ADP-ribose diphosphatase, 7,8-dihydro-8-oxoguanine triphosphatase</fullName>
        <ecNumber evidence="4">3.6.1.-</ecNumber>
    </submittedName>
</protein>
<dbReference type="EMBL" id="LCFP01000001">
    <property type="protein sequence ID" value="KKS98549.1"/>
    <property type="molecule type" value="Genomic_DNA"/>
</dbReference>
<dbReference type="PROSITE" id="PS00893">
    <property type="entry name" value="NUDIX_BOX"/>
    <property type="match status" value="1"/>
</dbReference>
<evidence type="ECO:0000313" key="4">
    <source>
        <dbReference type="EMBL" id="KKS98549.1"/>
    </source>
</evidence>
<dbReference type="Proteomes" id="UP000034894">
    <property type="component" value="Unassembled WGS sequence"/>
</dbReference>
<dbReference type="PRINTS" id="PR00502">
    <property type="entry name" value="NUDIXFAMILY"/>
</dbReference>
<dbReference type="CDD" id="cd18873">
    <property type="entry name" value="NUDIX_NadM_like"/>
    <property type="match status" value="1"/>
</dbReference>
<comment type="similarity">
    <text evidence="2">Belongs to the Nudix hydrolase family.</text>
</comment>
<sequence>MNRRILNEKKCQVCGRYDNRPLSIDAVIVKDGQLLLIKRGFEPYKGYWALPGGMVEYEETVEETVAREVLEETGLKVISLRLIGVFSKPNRHPRQAVAIAYKCEVEGEALAGDDAADLKYFSLNQIPGKLAFDHRDIIKNTDFL</sequence>
<proteinExistence type="inferred from homology"/>
<dbReference type="InterPro" id="IPR020084">
    <property type="entry name" value="NUDIX_hydrolase_CS"/>
</dbReference>
<accession>A0A0G1DLL7</accession>
<reference evidence="4 5" key="1">
    <citation type="journal article" date="2015" name="Nature">
        <title>rRNA introns, odd ribosomes, and small enigmatic genomes across a large radiation of phyla.</title>
        <authorList>
            <person name="Brown C.T."/>
            <person name="Hug L.A."/>
            <person name="Thomas B.C."/>
            <person name="Sharon I."/>
            <person name="Castelle C.J."/>
            <person name="Singh A."/>
            <person name="Wilkins M.J."/>
            <person name="Williams K.H."/>
            <person name="Banfield J.F."/>
        </authorList>
    </citation>
    <scope>NUCLEOTIDE SEQUENCE [LARGE SCALE GENOMIC DNA]</scope>
</reference>
<gene>
    <name evidence="4" type="ORF">UV73_C0001G0070</name>
</gene>
<dbReference type="SUPFAM" id="SSF55811">
    <property type="entry name" value="Nudix"/>
    <property type="match status" value="1"/>
</dbReference>
<dbReference type="PANTHER" id="PTHR43736:SF1">
    <property type="entry name" value="DIHYDRONEOPTERIN TRIPHOSPHATE DIPHOSPHATASE"/>
    <property type="match status" value="1"/>
</dbReference>
<evidence type="ECO:0000256" key="1">
    <source>
        <dbReference type="ARBA" id="ARBA00022801"/>
    </source>
</evidence>
<feature type="domain" description="Nudix hydrolase" evidence="3">
    <location>
        <begin position="19"/>
        <end position="144"/>
    </location>
</feature>
<dbReference type="PANTHER" id="PTHR43736">
    <property type="entry name" value="ADP-RIBOSE PYROPHOSPHATASE"/>
    <property type="match status" value="1"/>
</dbReference>
<dbReference type="InterPro" id="IPR020476">
    <property type="entry name" value="Nudix_hydrolase"/>
</dbReference>
<dbReference type="STRING" id="1618443.UV73_C0001G0070"/>
<organism evidence="4 5">
    <name type="scientific">Candidatus Gottesmanbacteria bacterium GW2011_GWA2_43_14</name>
    <dbReference type="NCBI Taxonomy" id="1618443"/>
    <lineage>
        <taxon>Bacteria</taxon>
        <taxon>Candidatus Gottesmaniibacteriota</taxon>
    </lineage>
</organism>
<dbReference type="InterPro" id="IPR015797">
    <property type="entry name" value="NUDIX_hydrolase-like_dom_sf"/>
</dbReference>
<dbReference type="EC" id="3.6.1.-" evidence="4"/>
<dbReference type="InterPro" id="IPR000086">
    <property type="entry name" value="NUDIX_hydrolase_dom"/>
</dbReference>
<dbReference type="PROSITE" id="PS51462">
    <property type="entry name" value="NUDIX"/>
    <property type="match status" value="1"/>
</dbReference>
<comment type="caution">
    <text evidence="4">The sequence shown here is derived from an EMBL/GenBank/DDBJ whole genome shotgun (WGS) entry which is preliminary data.</text>
</comment>